<sequence length="542" mass="62341">MQKYQEKFKQRLKQQVEKWQPGDTISRDQIYRFLHSVHGTAASIGLPDYSQAASEKLTELNKELKDKWSFEEVMTGYFSPFIKDMTEQAEGLRESTLVPVSTLETIEEQDAKAVVLMIDEDLDFLSGMKSGLEQRGFIVLLATSPEKGLEMFLNERPNCVIVDYVRPYEREYESAQSLLSKATSEFIPVLMISSSMDKHIELSAYKSGVADFIKKPVDSEELEVRMNNRLRYQKVIQQTIMTDDLTGVYTRRYLSTEGKKQLSQALRSKQTLTAAMFDLDFFKKVNDTYGHPAGDNVLKSFANIITQLKREYDLLFRLGGEEFLLLLPNTTPAEAKKVVERIRIKLRLTEYQEGSSSFNVTFSSGIAGSTIETKKLEELVEQADQALYMAKQTGRNQTVLFENKNMVASKRTIYVSIIDDDEVLRRILFDRVCELVTDQVNLEVTAYKNGEEFLLADWYKTREKHLVILDRIMPKMDGLEVLSTLRSKYPEHEVMVLMLTGRKQEQEIVKALELGADDYLTKPFKVDEVTARIKRLIKRSLL</sequence>
<dbReference type="SUPFAM" id="SSF55073">
    <property type="entry name" value="Nucleotide cyclase"/>
    <property type="match status" value="1"/>
</dbReference>
<evidence type="ECO:0000313" key="5">
    <source>
        <dbReference type="Proteomes" id="UP001285636"/>
    </source>
</evidence>
<dbReference type="GO" id="GO:0052621">
    <property type="term" value="F:diguanylate cyclase activity"/>
    <property type="evidence" value="ECO:0007669"/>
    <property type="project" value="UniProtKB-EC"/>
</dbReference>
<dbReference type="CDD" id="cd00156">
    <property type="entry name" value="REC"/>
    <property type="match status" value="1"/>
</dbReference>
<keyword evidence="4" id="KW-0548">Nucleotidyltransferase</keyword>
<feature type="modified residue" description="4-aspartylphosphate" evidence="1">
    <location>
        <position position="470"/>
    </location>
</feature>
<dbReference type="CDD" id="cd17574">
    <property type="entry name" value="REC_OmpR"/>
    <property type="match status" value="1"/>
</dbReference>
<keyword evidence="4" id="KW-0808">Transferase</keyword>
<dbReference type="RefSeq" id="WP_289236224.1">
    <property type="nucleotide sequence ID" value="NZ_CP117835.1"/>
</dbReference>
<dbReference type="PROSITE" id="PS50887">
    <property type="entry name" value="GGDEF"/>
    <property type="match status" value="1"/>
</dbReference>
<dbReference type="PROSITE" id="PS50110">
    <property type="entry name" value="RESPONSE_REGULATORY"/>
    <property type="match status" value="2"/>
</dbReference>
<dbReference type="InterPro" id="IPR036641">
    <property type="entry name" value="HPT_dom_sf"/>
</dbReference>
<dbReference type="EC" id="2.7.7.65" evidence="4"/>
<feature type="domain" description="GGDEF" evidence="3">
    <location>
        <begin position="270"/>
        <end position="403"/>
    </location>
</feature>
<comment type="caution">
    <text evidence="4">The sequence shown here is derived from an EMBL/GenBank/DDBJ whole genome shotgun (WGS) entry which is preliminary data.</text>
</comment>
<dbReference type="Gene3D" id="3.40.50.2300">
    <property type="match status" value="2"/>
</dbReference>
<dbReference type="InterPro" id="IPR000160">
    <property type="entry name" value="GGDEF_dom"/>
</dbReference>
<dbReference type="InterPro" id="IPR050469">
    <property type="entry name" value="Diguanylate_Cyclase"/>
</dbReference>
<evidence type="ECO:0000259" key="3">
    <source>
        <dbReference type="PROSITE" id="PS50887"/>
    </source>
</evidence>
<dbReference type="InterPro" id="IPR011006">
    <property type="entry name" value="CheY-like_superfamily"/>
</dbReference>
<accession>A0AAJ2KTD1</accession>
<dbReference type="AlphaFoldDB" id="A0AAJ2KTD1"/>
<feature type="domain" description="Response regulatory" evidence="2">
    <location>
        <begin position="114"/>
        <end position="230"/>
    </location>
</feature>
<dbReference type="CDD" id="cd01949">
    <property type="entry name" value="GGDEF"/>
    <property type="match status" value="1"/>
</dbReference>
<dbReference type="GO" id="GO:0043709">
    <property type="term" value="P:cell adhesion involved in single-species biofilm formation"/>
    <property type="evidence" value="ECO:0007669"/>
    <property type="project" value="TreeGrafter"/>
</dbReference>
<proteinExistence type="predicted"/>
<dbReference type="Gene3D" id="3.30.70.270">
    <property type="match status" value="1"/>
</dbReference>
<dbReference type="SMART" id="SM00448">
    <property type="entry name" value="REC"/>
    <property type="match status" value="2"/>
</dbReference>
<dbReference type="InterPro" id="IPR029787">
    <property type="entry name" value="Nucleotide_cyclase"/>
</dbReference>
<protein>
    <submittedName>
        <fullName evidence="4">Diguanylate cyclase</fullName>
        <ecNumber evidence="4">2.7.7.65</ecNumber>
    </submittedName>
</protein>
<evidence type="ECO:0000313" key="4">
    <source>
        <dbReference type="EMBL" id="MDV2884147.1"/>
    </source>
</evidence>
<dbReference type="SUPFAM" id="SSF52172">
    <property type="entry name" value="CheY-like"/>
    <property type="match status" value="2"/>
</dbReference>
<dbReference type="Pfam" id="PF00072">
    <property type="entry name" value="Response_reg"/>
    <property type="match status" value="2"/>
</dbReference>
<dbReference type="NCBIfam" id="TIGR00254">
    <property type="entry name" value="GGDEF"/>
    <property type="match status" value="1"/>
</dbReference>
<dbReference type="InterPro" id="IPR001789">
    <property type="entry name" value="Sig_transdc_resp-reg_receiver"/>
</dbReference>
<feature type="domain" description="Response regulatory" evidence="2">
    <location>
        <begin position="414"/>
        <end position="537"/>
    </location>
</feature>
<dbReference type="GO" id="GO:1902201">
    <property type="term" value="P:negative regulation of bacterial-type flagellum-dependent cell motility"/>
    <property type="evidence" value="ECO:0007669"/>
    <property type="project" value="TreeGrafter"/>
</dbReference>
<dbReference type="EMBL" id="JAWJAY010000001">
    <property type="protein sequence ID" value="MDV2884147.1"/>
    <property type="molecule type" value="Genomic_DNA"/>
</dbReference>
<evidence type="ECO:0000256" key="1">
    <source>
        <dbReference type="PROSITE-ProRule" id="PRU00169"/>
    </source>
</evidence>
<dbReference type="FunFam" id="3.30.70.270:FF:000001">
    <property type="entry name" value="Diguanylate cyclase domain protein"/>
    <property type="match status" value="1"/>
</dbReference>
<keyword evidence="1" id="KW-0597">Phosphoprotein</keyword>
<reference evidence="4" key="1">
    <citation type="submission" date="2023-10" db="EMBL/GenBank/DDBJ databases">
        <title>Screening of Alkalihalophilus pseudofirmusBZ-TG-HK211 and Its Alleviation of Salt Stress on Rapeseed Growth.</title>
        <authorList>
            <person name="Zhao B."/>
            <person name="Guo T."/>
        </authorList>
    </citation>
    <scope>NUCLEOTIDE SEQUENCE</scope>
    <source>
        <strain evidence="4">BZ-TG-HK211</strain>
    </source>
</reference>
<feature type="modified residue" description="4-aspartylphosphate" evidence="1">
    <location>
        <position position="163"/>
    </location>
</feature>
<dbReference type="Pfam" id="PF00990">
    <property type="entry name" value="GGDEF"/>
    <property type="match status" value="1"/>
</dbReference>
<dbReference type="Proteomes" id="UP001285636">
    <property type="component" value="Unassembled WGS sequence"/>
</dbReference>
<gene>
    <name evidence="4" type="ORF">RYX45_03085</name>
</gene>
<dbReference type="InterPro" id="IPR043128">
    <property type="entry name" value="Rev_trsase/Diguanyl_cyclase"/>
</dbReference>
<dbReference type="PANTHER" id="PTHR45138:SF9">
    <property type="entry name" value="DIGUANYLATE CYCLASE DGCM-RELATED"/>
    <property type="match status" value="1"/>
</dbReference>
<dbReference type="GO" id="GO:0000160">
    <property type="term" value="P:phosphorelay signal transduction system"/>
    <property type="evidence" value="ECO:0007669"/>
    <property type="project" value="InterPro"/>
</dbReference>
<dbReference type="PANTHER" id="PTHR45138">
    <property type="entry name" value="REGULATORY COMPONENTS OF SENSORY TRANSDUCTION SYSTEM"/>
    <property type="match status" value="1"/>
</dbReference>
<name>A0AAJ2KTD1_ALKPS</name>
<organism evidence="4 5">
    <name type="scientific">Alkalihalophilus pseudofirmus</name>
    <name type="common">Bacillus pseudofirmus</name>
    <dbReference type="NCBI Taxonomy" id="79885"/>
    <lineage>
        <taxon>Bacteria</taxon>
        <taxon>Bacillati</taxon>
        <taxon>Bacillota</taxon>
        <taxon>Bacilli</taxon>
        <taxon>Bacillales</taxon>
        <taxon>Bacillaceae</taxon>
        <taxon>Alkalihalophilus</taxon>
    </lineage>
</organism>
<dbReference type="GO" id="GO:0005886">
    <property type="term" value="C:plasma membrane"/>
    <property type="evidence" value="ECO:0007669"/>
    <property type="project" value="TreeGrafter"/>
</dbReference>
<dbReference type="SUPFAM" id="SSF47226">
    <property type="entry name" value="Histidine-containing phosphotransfer domain, HPT domain"/>
    <property type="match status" value="1"/>
</dbReference>
<dbReference type="SMART" id="SM00267">
    <property type="entry name" value="GGDEF"/>
    <property type="match status" value="1"/>
</dbReference>
<evidence type="ECO:0000259" key="2">
    <source>
        <dbReference type="PROSITE" id="PS50110"/>
    </source>
</evidence>